<evidence type="ECO:0008006" key="3">
    <source>
        <dbReference type="Google" id="ProtNLM"/>
    </source>
</evidence>
<organism evidence="2">
    <name type="scientific">Microvirga ossetica</name>
    <dbReference type="NCBI Taxonomy" id="1882682"/>
    <lineage>
        <taxon>Bacteria</taxon>
        <taxon>Pseudomonadati</taxon>
        <taxon>Pseudomonadota</taxon>
        <taxon>Alphaproteobacteria</taxon>
        <taxon>Hyphomicrobiales</taxon>
        <taxon>Methylobacteriaceae</taxon>
        <taxon>Microvirga</taxon>
    </lineage>
</organism>
<proteinExistence type="predicted"/>
<dbReference type="SUPFAM" id="SSF55154">
    <property type="entry name" value="CYTH-like phosphatases"/>
    <property type="match status" value="1"/>
</dbReference>
<feature type="region of interest" description="Disordered" evidence="1">
    <location>
        <begin position="180"/>
        <end position="217"/>
    </location>
</feature>
<dbReference type="KEGG" id="moc:BB934_41495"/>
<keyword evidence="2" id="KW-0614">Plasmid</keyword>
<geneLocation type="plasmid" evidence="2">
    <name>unnamed2</name>
</geneLocation>
<feature type="region of interest" description="Disordered" evidence="1">
    <location>
        <begin position="225"/>
        <end position="244"/>
    </location>
</feature>
<sequence length="244" mass="26573">MQISRQFLIAPSLARLIQREAGIVRQVTDGYFSDHPERQHLVRLEAHQCYLIVVGANSAVEPNEDPAEIPRQHAEALLDLCSGQISYEQITLCIQADQEVRLDRIVAPGSLDLAVVMFSDRLQADAFEPLMWLGAEVTGDPAYTRRAIALDGLPPAIDVSLSGVQLDALLDVLTPDEIANPRAARGPDDWAPSARRSRRTDPLDEETDTSSNYDPVTALARSLEASGLLQAEDRDTAASGGKGH</sequence>
<protein>
    <recommendedName>
        <fullName evidence="3">CYTH domain-containing protein</fullName>
    </recommendedName>
</protein>
<dbReference type="Gene3D" id="2.40.320.10">
    <property type="entry name" value="Hypothetical Protein Pfu-838710-001"/>
    <property type="match status" value="1"/>
</dbReference>
<name>A0A1B2EXD7_9HYPH</name>
<accession>A0A1B2EXD7</accession>
<dbReference type="EMBL" id="CP016619">
    <property type="protein sequence ID" value="ANY84645.1"/>
    <property type="molecule type" value="Genomic_DNA"/>
</dbReference>
<evidence type="ECO:0000256" key="1">
    <source>
        <dbReference type="SAM" id="MobiDB-lite"/>
    </source>
</evidence>
<gene>
    <name evidence="2" type="ORF">BB934_41495</name>
</gene>
<dbReference type="AlphaFoldDB" id="A0A1B2EXD7"/>
<evidence type="ECO:0000313" key="2">
    <source>
        <dbReference type="EMBL" id="ANY84645.1"/>
    </source>
</evidence>
<reference evidence="2" key="1">
    <citation type="submission" date="2016-07" db="EMBL/GenBank/DDBJ databases">
        <title>Microvirga ossetica sp. nov. a new species of rhizobia isolated from root nodules of the legume species Vicia alpestris Steven originated from North Ossetia region in the Caucasus.</title>
        <authorList>
            <person name="Safronova V.I."/>
            <person name="Kuznetsova I.G."/>
            <person name="Sazanova A.L."/>
            <person name="Belimov A."/>
            <person name="Andronov E."/>
            <person name="Osledkin Y.S."/>
            <person name="Onishchuk O.P."/>
            <person name="Kurchak O.N."/>
            <person name="Shaposhnikov A.I."/>
            <person name="Willems A."/>
            <person name="Tikhonovich I.A."/>
        </authorList>
    </citation>
    <scope>NUCLEOTIDE SEQUENCE [LARGE SCALE GENOMIC DNA]</scope>
    <source>
        <strain evidence="2">V5/3M</strain>
        <plasmid evidence="2">unnamed2</plasmid>
    </source>
</reference>
<dbReference type="InterPro" id="IPR033469">
    <property type="entry name" value="CYTH-like_dom_sf"/>
</dbReference>